<dbReference type="KEGG" id="sfc:Spiaf_1828"/>
<sequence length="273" mass="28476">MQRVAIFGYGNMGAAFAKALHRQFPDARFLVAEIDPGKAEAARQEIGAESLMLDAPLSDRSLSSLGKFQPELLLLAVKPFQFADLASGLRRHAGSSLVISLMAGIDLAALAEGLQTTRVVRFLPNLAAVVGQSVTAVTPHTELAVEDRTTAMTAAEAAGMAVQLPEDLISSLIGLSGSGIAFAFQFLHALALGGTQAGISYPQSLEIAIATVEGAAAALKTSGIHPADYVTRVCSPGGTTIRGVAALEQHGFTAAVMQAVHSAEQRSRELERE</sequence>
<evidence type="ECO:0000256" key="6">
    <source>
        <dbReference type="PIRSR" id="PIRSR000193-1"/>
    </source>
</evidence>
<dbReference type="Gene3D" id="3.40.50.720">
    <property type="entry name" value="NAD(P)-binding Rossmann-like Domain"/>
    <property type="match status" value="1"/>
</dbReference>
<evidence type="ECO:0000259" key="7">
    <source>
        <dbReference type="Pfam" id="PF03807"/>
    </source>
</evidence>
<evidence type="ECO:0000259" key="8">
    <source>
        <dbReference type="Pfam" id="PF14748"/>
    </source>
</evidence>
<dbReference type="AlphaFoldDB" id="H9UK42"/>
<dbReference type="GO" id="GO:0055129">
    <property type="term" value="P:L-proline biosynthetic process"/>
    <property type="evidence" value="ECO:0007669"/>
    <property type="project" value="UniProtKB-UniRule"/>
</dbReference>
<evidence type="ECO:0000313" key="10">
    <source>
        <dbReference type="Proteomes" id="UP000007383"/>
    </source>
</evidence>
<evidence type="ECO:0000256" key="2">
    <source>
        <dbReference type="ARBA" id="ARBA00022857"/>
    </source>
</evidence>
<comment type="pathway">
    <text evidence="4">Amino-acid biosynthesis; L-proline biosynthesis; L-proline from L-glutamate 5-semialdehyde: step 1/1.</text>
</comment>
<dbReference type="EC" id="1.5.1.2" evidence="4 5"/>
<dbReference type="GO" id="GO:0005737">
    <property type="term" value="C:cytoplasm"/>
    <property type="evidence" value="ECO:0007669"/>
    <property type="project" value="UniProtKB-SubCell"/>
</dbReference>
<dbReference type="GO" id="GO:0004735">
    <property type="term" value="F:pyrroline-5-carboxylate reductase activity"/>
    <property type="evidence" value="ECO:0007669"/>
    <property type="project" value="UniProtKB-UniRule"/>
</dbReference>
<keyword evidence="3 4" id="KW-0560">Oxidoreductase</keyword>
<reference evidence="10" key="1">
    <citation type="journal article" date="2013" name="Stand. Genomic Sci.">
        <title>Complete genome sequence of the halophilic bacterium Spirochaeta africana type strain (Z-7692(T)) from the alkaline Lake Magadi in the East African Rift.</title>
        <authorList>
            <person name="Liolos K."/>
            <person name="Abt B."/>
            <person name="Scheuner C."/>
            <person name="Teshima H."/>
            <person name="Held B."/>
            <person name="Lapidus A."/>
            <person name="Nolan M."/>
            <person name="Lucas S."/>
            <person name="Deshpande S."/>
            <person name="Cheng J.F."/>
            <person name="Tapia R."/>
            <person name="Goodwin L.A."/>
            <person name="Pitluck S."/>
            <person name="Pagani I."/>
            <person name="Ivanova N."/>
            <person name="Mavromatis K."/>
            <person name="Mikhailova N."/>
            <person name="Huntemann M."/>
            <person name="Pati A."/>
            <person name="Chen A."/>
            <person name="Palaniappan K."/>
            <person name="Land M."/>
            <person name="Rohde M."/>
            <person name="Tindall B.J."/>
            <person name="Detter J.C."/>
            <person name="Goker M."/>
            <person name="Bristow J."/>
            <person name="Eisen J.A."/>
            <person name="Markowitz V."/>
            <person name="Hugenholtz P."/>
            <person name="Woyke T."/>
            <person name="Klenk H.P."/>
            <person name="Kyrpides N.C."/>
        </authorList>
    </citation>
    <scope>NUCLEOTIDE SEQUENCE</scope>
    <source>
        <strain evidence="10">ATCC 700263 / DSM 8902 / Z-7692</strain>
    </source>
</reference>
<dbReference type="UniPathway" id="UPA00098">
    <property type="reaction ID" value="UER00361"/>
</dbReference>
<dbReference type="FunFam" id="1.10.3730.10:FF:000001">
    <property type="entry name" value="Pyrroline-5-carboxylate reductase"/>
    <property type="match status" value="1"/>
</dbReference>
<dbReference type="eggNOG" id="COG0345">
    <property type="taxonomic scope" value="Bacteria"/>
</dbReference>
<protein>
    <recommendedName>
        <fullName evidence="4 5">Pyrroline-5-carboxylate reductase</fullName>
        <shortName evidence="4">P5C reductase</shortName>
        <shortName evidence="4">P5CR</shortName>
        <ecNumber evidence="4 5">1.5.1.2</ecNumber>
    </recommendedName>
    <alternativeName>
        <fullName evidence="4">PCA reductase</fullName>
    </alternativeName>
</protein>
<dbReference type="InterPro" id="IPR029036">
    <property type="entry name" value="P5CR_dimer"/>
</dbReference>
<feature type="domain" description="Pyrroline-5-carboxylate reductase catalytic N-terminal" evidence="7">
    <location>
        <begin position="3"/>
        <end position="104"/>
    </location>
</feature>
<keyword evidence="4" id="KW-0963">Cytoplasm</keyword>
<dbReference type="NCBIfam" id="TIGR00112">
    <property type="entry name" value="proC"/>
    <property type="match status" value="1"/>
</dbReference>
<dbReference type="InterPro" id="IPR036291">
    <property type="entry name" value="NAD(P)-bd_dom_sf"/>
</dbReference>
<dbReference type="OrthoDB" id="9805754at2"/>
<comment type="subcellular location">
    <subcellularLocation>
        <location evidence="4">Cytoplasm</location>
    </subcellularLocation>
</comment>
<dbReference type="SUPFAM" id="SSF51735">
    <property type="entry name" value="NAD(P)-binding Rossmann-fold domains"/>
    <property type="match status" value="1"/>
</dbReference>
<evidence type="ECO:0000313" key="9">
    <source>
        <dbReference type="EMBL" id="AFG37885.1"/>
    </source>
</evidence>
<feature type="binding site" evidence="6">
    <location>
        <begin position="76"/>
        <end position="79"/>
    </location>
    <ligand>
        <name>NADP(+)</name>
        <dbReference type="ChEBI" id="CHEBI:58349"/>
    </ligand>
</feature>
<keyword evidence="4" id="KW-0028">Amino-acid biosynthesis</keyword>
<keyword evidence="2 4" id="KW-0521">NADP</keyword>
<dbReference type="Gene3D" id="1.10.3730.10">
    <property type="entry name" value="ProC C-terminal domain-like"/>
    <property type="match status" value="1"/>
</dbReference>
<dbReference type="PATRIC" id="fig|889378.3.peg.1817"/>
<dbReference type="HOGENOM" id="CLU_042344_4_1_12"/>
<comment type="function">
    <text evidence="4">Catalyzes the reduction of 1-pyrroline-5-carboxylate (PCA) to L-proline.</text>
</comment>
<evidence type="ECO:0000256" key="3">
    <source>
        <dbReference type="ARBA" id="ARBA00023002"/>
    </source>
</evidence>
<accession>H9UK42</accession>
<evidence type="ECO:0000256" key="5">
    <source>
        <dbReference type="NCBIfam" id="TIGR00112"/>
    </source>
</evidence>
<dbReference type="Pfam" id="PF03807">
    <property type="entry name" value="F420_oxidored"/>
    <property type="match status" value="1"/>
</dbReference>
<dbReference type="InterPro" id="IPR028939">
    <property type="entry name" value="P5C_Rdtase_cat_N"/>
</dbReference>
<feature type="domain" description="Pyrroline-5-carboxylate reductase dimerisation" evidence="8">
    <location>
        <begin position="166"/>
        <end position="270"/>
    </location>
</feature>
<keyword evidence="4" id="KW-0641">Proline biosynthesis</keyword>
<dbReference type="PIRSF" id="PIRSF000193">
    <property type="entry name" value="Pyrrol-5-carb_rd"/>
    <property type="match status" value="1"/>
</dbReference>
<organism evidence="9 10">
    <name type="scientific">Spirochaeta africana (strain ATCC 700263 / DSM 8902 / Z-7692)</name>
    <dbReference type="NCBI Taxonomy" id="889378"/>
    <lineage>
        <taxon>Bacteria</taxon>
        <taxon>Pseudomonadati</taxon>
        <taxon>Spirochaetota</taxon>
        <taxon>Spirochaetia</taxon>
        <taxon>Spirochaetales</taxon>
        <taxon>Spirochaetaceae</taxon>
        <taxon>Spirochaeta</taxon>
    </lineage>
</organism>
<dbReference type="RefSeq" id="WP_014455868.1">
    <property type="nucleotide sequence ID" value="NC_017098.1"/>
</dbReference>
<evidence type="ECO:0000256" key="4">
    <source>
        <dbReference type="HAMAP-Rule" id="MF_01925"/>
    </source>
</evidence>
<dbReference type="InterPro" id="IPR008927">
    <property type="entry name" value="6-PGluconate_DH-like_C_sf"/>
</dbReference>
<dbReference type="SUPFAM" id="SSF48179">
    <property type="entry name" value="6-phosphogluconate dehydrogenase C-terminal domain-like"/>
    <property type="match status" value="1"/>
</dbReference>
<gene>
    <name evidence="4" type="primary">proC</name>
    <name evidence="9" type="ordered locus">Spiaf_1828</name>
</gene>
<dbReference type="PANTHER" id="PTHR11645">
    <property type="entry name" value="PYRROLINE-5-CARBOXYLATE REDUCTASE"/>
    <property type="match status" value="1"/>
</dbReference>
<dbReference type="Proteomes" id="UP000007383">
    <property type="component" value="Chromosome"/>
</dbReference>
<comment type="similarity">
    <text evidence="1 4">Belongs to the pyrroline-5-carboxylate reductase family.</text>
</comment>
<dbReference type="PANTHER" id="PTHR11645:SF0">
    <property type="entry name" value="PYRROLINE-5-CARBOXYLATE REDUCTASE 3"/>
    <property type="match status" value="1"/>
</dbReference>
<dbReference type="EMBL" id="CP003282">
    <property type="protein sequence ID" value="AFG37885.1"/>
    <property type="molecule type" value="Genomic_DNA"/>
</dbReference>
<dbReference type="InterPro" id="IPR000304">
    <property type="entry name" value="Pyrroline-COOH_reductase"/>
</dbReference>
<keyword evidence="10" id="KW-1185">Reference proteome</keyword>
<comment type="catalytic activity">
    <reaction evidence="4">
        <text>L-proline + NAD(+) = (S)-1-pyrroline-5-carboxylate + NADH + 2 H(+)</text>
        <dbReference type="Rhea" id="RHEA:14105"/>
        <dbReference type="ChEBI" id="CHEBI:15378"/>
        <dbReference type="ChEBI" id="CHEBI:17388"/>
        <dbReference type="ChEBI" id="CHEBI:57540"/>
        <dbReference type="ChEBI" id="CHEBI:57945"/>
        <dbReference type="ChEBI" id="CHEBI:60039"/>
        <dbReference type="EC" id="1.5.1.2"/>
    </reaction>
</comment>
<proteinExistence type="inferred from homology"/>
<comment type="catalytic activity">
    <reaction evidence="4">
        <text>L-proline + NADP(+) = (S)-1-pyrroline-5-carboxylate + NADPH + 2 H(+)</text>
        <dbReference type="Rhea" id="RHEA:14109"/>
        <dbReference type="ChEBI" id="CHEBI:15378"/>
        <dbReference type="ChEBI" id="CHEBI:17388"/>
        <dbReference type="ChEBI" id="CHEBI:57783"/>
        <dbReference type="ChEBI" id="CHEBI:58349"/>
        <dbReference type="ChEBI" id="CHEBI:60039"/>
        <dbReference type="EC" id="1.5.1.2"/>
    </reaction>
</comment>
<dbReference type="STRING" id="889378.Spiaf_1828"/>
<dbReference type="HAMAP" id="MF_01925">
    <property type="entry name" value="P5C_reductase"/>
    <property type="match status" value="1"/>
</dbReference>
<name>H9UK42_SPIAZ</name>
<evidence type="ECO:0000256" key="1">
    <source>
        <dbReference type="ARBA" id="ARBA00005525"/>
    </source>
</evidence>
<dbReference type="Pfam" id="PF14748">
    <property type="entry name" value="P5CR_dimer"/>
    <property type="match status" value="1"/>
</dbReference>